<feature type="compositionally biased region" description="Polar residues" evidence="1">
    <location>
        <begin position="23"/>
        <end position="40"/>
    </location>
</feature>
<accession>A0ABR2FFA3</accession>
<keyword evidence="3" id="KW-1185">Reference proteome</keyword>
<gene>
    <name evidence="2" type="ORF">V6N12_069868</name>
</gene>
<evidence type="ECO:0000256" key="1">
    <source>
        <dbReference type="SAM" id="MobiDB-lite"/>
    </source>
</evidence>
<sequence>MKRLTPLPLTTAGKRSHIPNANARPSPTTPIPSGTLTNGGTDVFHSLEKQSEDRRLRILEAQRAYIDVDANANMKAKHNRSDHDDDDSSDMEGVKPDGKLAEEKKVKQKKPKVTVAEAAAKIDPAVLSAYLAISLEMINLMSFLLVS</sequence>
<proteinExistence type="predicted"/>
<dbReference type="PANTHER" id="PTHR13448:SF14">
    <property type="entry name" value="F26K24.17 PROTEIN"/>
    <property type="match status" value="1"/>
</dbReference>
<dbReference type="EMBL" id="JBBPBM010000006">
    <property type="protein sequence ID" value="KAK8579547.1"/>
    <property type="molecule type" value="Genomic_DNA"/>
</dbReference>
<reference evidence="2 3" key="1">
    <citation type="journal article" date="2024" name="G3 (Bethesda)">
        <title>Genome assembly of Hibiscus sabdariffa L. provides insights into metabolisms of medicinal natural products.</title>
        <authorList>
            <person name="Kim T."/>
        </authorList>
    </citation>
    <scope>NUCLEOTIDE SEQUENCE [LARGE SCALE GENOMIC DNA]</scope>
    <source>
        <strain evidence="2">TK-2024</strain>
        <tissue evidence="2">Old leaves</tissue>
    </source>
</reference>
<dbReference type="Proteomes" id="UP001472677">
    <property type="component" value="Unassembled WGS sequence"/>
</dbReference>
<dbReference type="InterPro" id="IPR019308">
    <property type="entry name" value="TMEM214"/>
</dbReference>
<dbReference type="PANTHER" id="PTHR13448">
    <property type="entry name" value="TRANSMEMBRANE PROTEIN 214"/>
    <property type="match status" value="1"/>
</dbReference>
<comment type="caution">
    <text evidence="2">The sequence shown here is derived from an EMBL/GenBank/DDBJ whole genome shotgun (WGS) entry which is preliminary data.</text>
</comment>
<evidence type="ECO:0000313" key="3">
    <source>
        <dbReference type="Proteomes" id="UP001472677"/>
    </source>
</evidence>
<organism evidence="2 3">
    <name type="scientific">Hibiscus sabdariffa</name>
    <name type="common">roselle</name>
    <dbReference type="NCBI Taxonomy" id="183260"/>
    <lineage>
        <taxon>Eukaryota</taxon>
        <taxon>Viridiplantae</taxon>
        <taxon>Streptophyta</taxon>
        <taxon>Embryophyta</taxon>
        <taxon>Tracheophyta</taxon>
        <taxon>Spermatophyta</taxon>
        <taxon>Magnoliopsida</taxon>
        <taxon>eudicotyledons</taxon>
        <taxon>Gunneridae</taxon>
        <taxon>Pentapetalae</taxon>
        <taxon>rosids</taxon>
        <taxon>malvids</taxon>
        <taxon>Malvales</taxon>
        <taxon>Malvaceae</taxon>
        <taxon>Malvoideae</taxon>
        <taxon>Hibiscus</taxon>
    </lineage>
</organism>
<protein>
    <submittedName>
        <fullName evidence="2">Uncharacterized protein</fullName>
    </submittedName>
</protein>
<name>A0ABR2FFA3_9ROSI</name>
<feature type="region of interest" description="Disordered" evidence="1">
    <location>
        <begin position="1"/>
        <end position="49"/>
    </location>
</feature>
<evidence type="ECO:0000313" key="2">
    <source>
        <dbReference type="EMBL" id="KAK8579547.1"/>
    </source>
</evidence>
<feature type="region of interest" description="Disordered" evidence="1">
    <location>
        <begin position="69"/>
        <end position="106"/>
    </location>
</feature>
<feature type="compositionally biased region" description="Basic and acidic residues" evidence="1">
    <location>
        <begin position="92"/>
        <end position="105"/>
    </location>
</feature>